<keyword evidence="1" id="KW-1133">Transmembrane helix</keyword>
<accession>A0A5P3VFI3</accession>
<keyword evidence="1" id="KW-0812">Transmembrane</keyword>
<evidence type="ECO:0000313" key="2">
    <source>
        <dbReference type="EMBL" id="QEZ44153.1"/>
    </source>
</evidence>
<gene>
    <name evidence="2" type="ORF">D2917_07860</name>
</gene>
<keyword evidence="1" id="KW-0472">Membrane</keyword>
<dbReference type="Proteomes" id="UP000325743">
    <property type="component" value="Chromosome 1"/>
</dbReference>
<protein>
    <recommendedName>
        <fullName evidence="4">Transmembrane protein</fullName>
    </recommendedName>
</protein>
<feature type="transmembrane region" description="Helical" evidence="1">
    <location>
        <begin position="197"/>
        <end position="215"/>
    </location>
</feature>
<organism evidence="2 3">
    <name type="scientific">Cupriavidus oxalaticus</name>
    <dbReference type="NCBI Taxonomy" id="96344"/>
    <lineage>
        <taxon>Bacteria</taxon>
        <taxon>Pseudomonadati</taxon>
        <taxon>Pseudomonadota</taxon>
        <taxon>Betaproteobacteria</taxon>
        <taxon>Burkholderiales</taxon>
        <taxon>Burkholderiaceae</taxon>
        <taxon>Cupriavidus</taxon>
    </lineage>
</organism>
<evidence type="ECO:0000313" key="3">
    <source>
        <dbReference type="Proteomes" id="UP000325743"/>
    </source>
</evidence>
<reference evidence="2 3" key="1">
    <citation type="submission" date="2018-09" db="EMBL/GenBank/DDBJ databases">
        <title>Complete genome sequence of Cupriavidus oxalaticus T2, a bacterium capable of phenol tolerance and degradation.</title>
        <authorList>
            <person name="Yan J."/>
        </authorList>
    </citation>
    <scope>NUCLEOTIDE SEQUENCE [LARGE SCALE GENOMIC DNA]</scope>
    <source>
        <strain evidence="2 3">T2</strain>
    </source>
</reference>
<dbReference type="AlphaFoldDB" id="A0A5P3VFI3"/>
<proteinExistence type="predicted"/>
<evidence type="ECO:0008006" key="4">
    <source>
        <dbReference type="Google" id="ProtNLM"/>
    </source>
</evidence>
<feature type="transmembrane region" description="Helical" evidence="1">
    <location>
        <begin position="73"/>
        <end position="91"/>
    </location>
</feature>
<name>A0A5P3VFI3_9BURK</name>
<evidence type="ECO:0000256" key="1">
    <source>
        <dbReference type="SAM" id="Phobius"/>
    </source>
</evidence>
<feature type="transmembrane region" description="Helical" evidence="1">
    <location>
        <begin position="97"/>
        <end position="122"/>
    </location>
</feature>
<sequence length="412" mass="45662">MRNELSAVSANCGTLLDDETLTETATSSLEQERRALIDWRVKVLRREADLNAYKKLNGITEEADYPANKVAPFAWLVPMVAIETALNTVFYENANGLLGGAVVALGVSTLNIGFAFLTGCLFRYKNLQRPANKAIGYLSLVAAALIAIYCNALFAAFRSEYSLLEDPSDLKQGSEAFMTASAAAAKVFFLELPATDLQSFVLFFVGLGLSILAFWKGMHVDDKHPGYGRKARLLKEAHDAYDDIVERVTAKVKGELEQKRAGIAHAKTYIEKAQANLQQIKTALDVEYRKMQSTLTQVQRDFALVLNAYRQSNVSVRTVSPPVYFAETPNLIESYAAEPDNNLTSVISDMEEEISVLKDAYVVRLTEKLRDITNEGRHILGKTVTAFLDEVDVHAKRRIDEETHTVPKPSLA</sequence>
<dbReference type="EMBL" id="CP032518">
    <property type="protein sequence ID" value="QEZ44153.1"/>
    <property type="molecule type" value="Genomic_DNA"/>
</dbReference>
<feature type="transmembrane region" description="Helical" evidence="1">
    <location>
        <begin position="134"/>
        <end position="157"/>
    </location>
</feature>